<evidence type="ECO:0000313" key="8">
    <source>
        <dbReference type="Proteomes" id="UP000604381"/>
    </source>
</evidence>
<gene>
    <name evidence="7" type="ORF">ISN26_01305</name>
</gene>
<evidence type="ECO:0000256" key="3">
    <source>
        <dbReference type="ARBA" id="ARBA00022741"/>
    </source>
</evidence>
<evidence type="ECO:0000256" key="4">
    <source>
        <dbReference type="ARBA" id="ARBA00023134"/>
    </source>
</evidence>
<proteinExistence type="inferred from homology"/>
<dbReference type="EMBL" id="JADHEI010000027">
    <property type="protein sequence ID" value="MBF2734727.1"/>
    <property type="molecule type" value="Genomic_DNA"/>
</dbReference>
<organism evidence="7 8">
    <name type="scientific">Candidatus Amphirhobacter heronislandensis</name>
    <dbReference type="NCBI Taxonomy" id="1732024"/>
    <lineage>
        <taxon>Bacteria</taxon>
        <taxon>Pseudomonadati</taxon>
        <taxon>Pseudomonadota</taxon>
        <taxon>Gammaproteobacteria</taxon>
        <taxon>Candidatus Tethybacterales</taxon>
        <taxon>Candidatus Tethybacteraceae</taxon>
        <taxon>Candidatus Amphirhobacter</taxon>
    </lineage>
</organism>
<comment type="caution">
    <text evidence="7">The sequence shown here is derived from an EMBL/GenBank/DDBJ whole genome shotgun (WGS) entry which is preliminary data.</text>
</comment>
<accession>A0A930UE20</accession>
<feature type="non-terminal residue" evidence="7">
    <location>
        <position position="1"/>
    </location>
</feature>
<reference evidence="7" key="1">
    <citation type="submission" date="2020-10" db="EMBL/GenBank/DDBJ databases">
        <title>An improved Amphimedon queenslandica hologenome assembly reveals how three proteobacterial symbionts can extend the metabolic phenotypic of their marine sponge host.</title>
        <authorList>
            <person name="Degnan B."/>
            <person name="Degnan S."/>
            <person name="Xiang X."/>
        </authorList>
    </citation>
    <scope>NUCLEOTIDE SEQUENCE</scope>
    <source>
        <strain evidence="7">AqS2</strain>
    </source>
</reference>
<dbReference type="GO" id="GO:0005047">
    <property type="term" value="F:signal recognition particle binding"/>
    <property type="evidence" value="ECO:0007669"/>
    <property type="project" value="TreeGrafter"/>
</dbReference>
<dbReference type="GO" id="GO:0005525">
    <property type="term" value="F:GTP binding"/>
    <property type="evidence" value="ECO:0007669"/>
    <property type="project" value="UniProtKB-KW"/>
</dbReference>
<keyword evidence="8" id="KW-1185">Reference proteome</keyword>
<dbReference type="InterPro" id="IPR027417">
    <property type="entry name" value="P-loop_NTPase"/>
</dbReference>
<evidence type="ECO:0000256" key="2">
    <source>
        <dbReference type="ARBA" id="ARBA00008531"/>
    </source>
</evidence>
<evidence type="ECO:0000313" key="7">
    <source>
        <dbReference type="EMBL" id="MBF2734727.1"/>
    </source>
</evidence>
<protein>
    <submittedName>
        <fullName evidence="7">Signal recognition particle-docking protein FtsY</fullName>
    </submittedName>
</protein>
<dbReference type="SUPFAM" id="SSF52540">
    <property type="entry name" value="P-loop containing nucleoside triphosphate hydrolases"/>
    <property type="match status" value="1"/>
</dbReference>
<dbReference type="AlphaFoldDB" id="A0A930UE20"/>
<dbReference type="Proteomes" id="UP000604381">
    <property type="component" value="Unassembled WGS sequence"/>
</dbReference>
<keyword evidence="3" id="KW-0547">Nucleotide-binding</keyword>
<feature type="domain" description="SRP54-type proteins GTP-binding" evidence="6">
    <location>
        <begin position="31"/>
        <end position="44"/>
    </location>
</feature>
<evidence type="ECO:0000259" key="6">
    <source>
        <dbReference type="PROSITE" id="PS00300"/>
    </source>
</evidence>
<dbReference type="Pfam" id="PF00448">
    <property type="entry name" value="SRP54"/>
    <property type="match status" value="1"/>
</dbReference>
<evidence type="ECO:0000256" key="1">
    <source>
        <dbReference type="ARBA" id="ARBA00004413"/>
    </source>
</evidence>
<keyword evidence="5" id="KW-0472">Membrane</keyword>
<dbReference type="PANTHER" id="PTHR43134">
    <property type="entry name" value="SIGNAL RECOGNITION PARTICLE RECEPTOR SUBUNIT ALPHA"/>
    <property type="match status" value="1"/>
</dbReference>
<evidence type="ECO:0000256" key="5">
    <source>
        <dbReference type="ARBA" id="ARBA00023136"/>
    </source>
</evidence>
<keyword evidence="4" id="KW-0342">GTP-binding</keyword>
<name>A0A930UE20_9GAMM</name>
<dbReference type="GO" id="GO:0006614">
    <property type="term" value="P:SRP-dependent cotranslational protein targeting to membrane"/>
    <property type="evidence" value="ECO:0007669"/>
    <property type="project" value="InterPro"/>
</dbReference>
<sequence>ELGLTGLVLTKLDGSSRGGVILAIAHGRQIPLNYVGVGEGVDDLLPFDPAAFVDALFA</sequence>
<dbReference type="PROSITE" id="PS00300">
    <property type="entry name" value="SRP54"/>
    <property type="match status" value="1"/>
</dbReference>
<dbReference type="PANTHER" id="PTHR43134:SF1">
    <property type="entry name" value="SIGNAL RECOGNITION PARTICLE RECEPTOR SUBUNIT ALPHA"/>
    <property type="match status" value="1"/>
</dbReference>
<dbReference type="Gene3D" id="3.40.50.300">
    <property type="entry name" value="P-loop containing nucleotide triphosphate hydrolases"/>
    <property type="match status" value="1"/>
</dbReference>
<comment type="similarity">
    <text evidence="2">Belongs to the GTP-binding SRP family.</text>
</comment>
<dbReference type="GO" id="GO:0005886">
    <property type="term" value="C:plasma membrane"/>
    <property type="evidence" value="ECO:0007669"/>
    <property type="project" value="UniProtKB-SubCell"/>
</dbReference>
<dbReference type="GO" id="GO:0003924">
    <property type="term" value="F:GTPase activity"/>
    <property type="evidence" value="ECO:0007669"/>
    <property type="project" value="TreeGrafter"/>
</dbReference>
<comment type="subcellular location">
    <subcellularLocation>
        <location evidence="1">Cell membrane</location>
        <topology evidence="1">Peripheral membrane protein</topology>
        <orientation evidence="1">Cytoplasmic side</orientation>
    </subcellularLocation>
</comment>
<dbReference type="InterPro" id="IPR000897">
    <property type="entry name" value="SRP54_GTPase_dom"/>
</dbReference>